<keyword evidence="2" id="KW-0808">Transferase</keyword>
<dbReference type="FunFam" id="3.30.70.270:FF:000045">
    <property type="entry name" value="Transposon Tf2-7 polyprotein"/>
    <property type="match status" value="1"/>
</dbReference>
<evidence type="ECO:0000256" key="6">
    <source>
        <dbReference type="ARBA" id="ARBA00022801"/>
    </source>
</evidence>
<evidence type="ECO:0000256" key="4">
    <source>
        <dbReference type="ARBA" id="ARBA00022722"/>
    </source>
</evidence>
<dbReference type="SUPFAM" id="SSF56672">
    <property type="entry name" value="DNA/RNA polymerases"/>
    <property type="match status" value="1"/>
</dbReference>
<evidence type="ECO:0000313" key="9">
    <source>
        <dbReference type="EMBL" id="KAJ3655850.1"/>
    </source>
</evidence>
<keyword evidence="5" id="KW-0255">Endonuclease</keyword>
<keyword evidence="3" id="KW-0548">Nucleotidyltransferase</keyword>
<dbReference type="InterPro" id="IPR051320">
    <property type="entry name" value="Viral_Replic_Matur_Polypro"/>
</dbReference>
<dbReference type="Gene3D" id="3.30.70.270">
    <property type="match status" value="2"/>
</dbReference>
<comment type="caution">
    <text evidence="9">The sequence shown here is derived from an EMBL/GenBank/DDBJ whole genome shotgun (WGS) entry which is preliminary data.</text>
</comment>
<evidence type="ECO:0000256" key="2">
    <source>
        <dbReference type="ARBA" id="ARBA00022679"/>
    </source>
</evidence>
<dbReference type="InterPro" id="IPR043502">
    <property type="entry name" value="DNA/RNA_pol_sf"/>
</dbReference>
<dbReference type="EMBL" id="JALNTZ010000004">
    <property type="protein sequence ID" value="KAJ3655850.1"/>
    <property type="molecule type" value="Genomic_DNA"/>
</dbReference>
<dbReference type="Proteomes" id="UP001168821">
    <property type="component" value="Unassembled WGS sequence"/>
</dbReference>
<dbReference type="FunFam" id="3.30.70.270:FF:000003">
    <property type="entry name" value="Transposon Ty3-G Gag-Pol polyprotein"/>
    <property type="match status" value="1"/>
</dbReference>
<evidence type="ECO:0000256" key="5">
    <source>
        <dbReference type="ARBA" id="ARBA00022759"/>
    </source>
</evidence>
<dbReference type="InterPro" id="IPR043128">
    <property type="entry name" value="Rev_trsase/Diguanyl_cyclase"/>
</dbReference>
<dbReference type="GO" id="GO:0004519">
    <property type="term" value="F:endonuclease activity"/>
    <property type="evidence" value="ECO:0007669"/>
    <property type="project" value="UniProtKB-KW"/>
</dbReference>
<accession>A0AA38MG47</accession>
<name>A0AA38MG47_9CUCU</name>
<dbReference type="GO" id="GO:0008233">
    <property type="term" value="F:peptidase activity"/>
    <property type="evidence" value="ECO:0007669"/>
    <property type="project" value="UniProtKB-KW"/>
</dbReference>
<keyword evidence="6" id="KW-0378">Hydrolase</keyword>
<organism evidence="9 10">
    <name type="scientific">Zophobas morio</name>
    <dbReference type="NCBI Taxonomy" id="2755281"/>
    <lineage>
        <taxon>Eukaryota</taxon>
        <taxon>Metazoa</taxon>
        <taxon>Ecdysozoa</taxon>
        <taxon>Arthropoda</taxon>
        <taxon>Hexapoda</taxon>
        <taxon>Insecta</taxon>
        <taxon>Pterygota</taxon>
        <taxon>Neoptera</taxon>
        <taxon>Endopterygota</taxon>
        <taxon>Coleoptera</taxon>
        <taxon>Polyphaga</taxon>
        <taxon>Cucujiformia</taxon>
        <taxon>Tenebrionidae</taxon>
        <taxon>Zophobas</taxon>
    </lineage>
</organism>
<evidence type="ECO:0000256" key="7">
    <source>
        <dbReference type="ARBA" id="ARBA00022918"/>
    </source>
</evidence>
<dbReference type="InterPro" id="IPR041577">
    <property type="entry name" value="RT_RNaseH_2"/>
</dbReference>
<feature type="domain" description="Reverse transcriptase" evidence="8">
    <location>
        <begin position="1"/>
        <end position="106"/>
    </location>
</feature>
<protein>
    <recommendedName>
        <fullName evidence="8">Reverse transcriptase domain-containing protein</fullName>
    </recommendedName>
</protein>
<gene>
    <name evidence="9" type="ORF">Zmor_014960</name>
</gene>
<dbReference type="PANTHER" id="PTHR33064:SF37">
    <property type="entry name" value="RIBONUCLEASE H"/>
    <property type="match status" value="1"/>
</dbReference>
<keyword evidence="1" id="KW-0645">Protease</keyword>
<keyword evidence="4" id="KW-0540">Nuclease</keyword>
<dbReference type="Pfam" id="PF00078">
    <property type="entry name" value="RVT_1"/>
    <property type="match status" value="1"/>
</dbReference>
<reference evidence="9" key="1">
    <citation type="journal article" date="2023" name="G3 (Bethesda)">
        <title>Whole genome assemblies of Zophobas morio and Tenebrio molitor.</title>
        <authorList>
            <person name="Kaur S."/>
            <person name="Stinson S.A."/>
            <person name="diCenzo G.C."/>
        </authorList>
    </citation>
    <scope>NUCLEOTIDE SEQUENCE</scope>
    <source>
        <strain evidence="9">QUZm001</strain>
    </source>
</reference>
<dbReference type="Pfam" id="PF17919">
    <property type="entry name" value="RT_RNaseH_2"/>
    <property type="match status" value="1"/>
</dbReference>
<proteinExistence type="predicted"/>
<dbReference type="FunFam" id="3.10.10.10:FF:000007">
    <property type="entry name" value="Retrovirus-related Pol polyprotein from transposon 17.6-like Protein"/>
    <property type="match status" value="1"/>
</dbReference>
<dbReference type="PANTHER" id="PTHR33064">
    <property type="entry name" value="POL PROTEIN"/>
    <property type="match status" value="1"/>
</dbReference>
<sequence>MEIEEGAKHVTAFITPDGHYEFNRMPFGYVNAPAMYQRAIDKTLGDLKGTKAIVYLDDVMVPSTTIEEGMTNLEEVLSALAEGGFSLNYKKCTFFATETEYLGVVVSEGSIRPSPRKVTALTQTPAPSDLKAVRQFMGHASYFRRFIKDFATLTAPITALLRKNQTFEWTMQCESARQMVIAKLSSSPILRIYNPELECQLHTDASSVGLGAALLQEENGVVQPVAYFSRRTTDCESRYHSYGLETLAIV</sequence>
<keyword evidence="10" id="KW-1185">Reference proteome</keyword>
<dbReference type="InterPro" id="IPR000477">
    <property type="entry name" value="RT_dom"/>
</dbReference>
<dbReference type="CDD" id="cd01647">
    <property type="entry name" value="RT_LTR"/>
    <property type="match status" value="1"/>
</dbReference>
<dbReference type="GO" id="GO:0006508">
    <property type="term" value="P:proteolysis"/>
    <property type="evidence" value="ECO:0007669"/>
    <property type="project" value="UniProtKB-KW"/>
</dbReference>
<evidence type="ECO:0000313" key="10">
    <source>
        <dbReference type="Proteomes" id="UP001168821"/>
    </source>
</evidence>
<evidence type="ECO:0000256" key="3">
    <source>
        <dbReference type="ARBA" id="ARBA00022695"/>
    </source>
</evidence>
<keyword evidence="7" id="KW-0695">RNA-directed DNA polymerase</keyword>
<dbReference type="GO" id="GO:0003964">
    <property type="term" value="F:RNA-directed DNA polymerase activity"/>
    <property type="evidence" value="ECO:0007669"/>
    <property type="project" value="UniProtKB-KW"/>
</dbReference>
<evidence type="ECO:0000256" key="1">
    <source>
        <dbReference type="ARBA" id="ARBA00022670"/>
    </source>
</evidence>
<dbReference type="AlphaFoldDB" id="A0AA38MG47"/>
<evidence type="ECO:0000259" key="8">
    <source>
        <dbReference type="PROSITE" id="PS50878"/>
    </source>
</evidence>
<dbReference type="PROSITE" id="PS50878">
    <property type="entry name" value="RT_POL"/>
    <property type="match status" value="1"/>
</dbReference>